<dbReference type="Pfam" id="PF18701">
    <property type="entry name" value="DUF5641"/>
    <property type="match status" value="1"/>
</dbReference>
<dbReference type="OMA" id="KMTIPKM"/>
<dbReference type="InterPro" id="IPR041588">
    <property type="entry name" value="Integrase_H2C2"/>
</dbReference>
<protein>
    <submittedName>
        <fullName evidence="6">Integrase catalytic domain-containing protein</fullName>
    </submittedName>
</protein>
<dbReference type="PROSITE" id="PS50994">
    <property type="entry name" value="INTEGRASE"/>
    <property type="match status" value="1"/>
</dbReference>
<feature type="compositionally biased region" description="Basic and acidic residues" evidence="2">
    <location>
        <begin position="1684"/>
        <end position="1697"/>
    </location>
</feature>
<feature type="compositionally biased region" description="Basic and acidic residues" evidence="2">
    <location>
        <begin position="327"/>
        <end position="337"/>
    </location>
</feature>
<dbReference type="Pfam" id="PF05380">
    <property type="entry name" value="Peptidase_A17"/>
    <property type="match status" value="1"/>
</dbReference>
<sequence>MYSNKLQQILSRLQEEKLETIGVSDGNRSSQFEQDSWKRLQEELGILEEYKSRVEEALEKYAYAYDQLEQQPKSEMDDYELYSGKAEEALSSALDYAALLKGRLCAFTSNTRESHLLPRSSESEQTTQDFALMTKRVDLPTLPIPVFSGNVWDWDNFWILFSTNVHSQNLPPIFKFNYLLNSLKGEAYSAVKKFQITDENYQKAVEFLHAKYGDPETLISQLIDRLENITARSTAVKDQRVLLEQIQVIVSQLRDKGDQVDGQSLLKQILSKFSDRFQRRVWEKKYTKGTGMYLTMDVLLRYLDEIISSEEKIEHHTSRKIASPLEEMGKERKDNSRSNRGSSNAAFGSCMYCGNNHRKQEVIEEEAQRETTPKERVSFLPTGEVTVQNPETREAKKVSTPPILQEDIAFIETLNLPINLVQGQKTTKPKVLLGCDQLWNLVRKDQTQIQMPSGLYLLPTHFGHLLTGQIHSAHQINQVTDQFHHQDECFPSELNKARKPETPIGTFTIDDVGREANEEAFWEKLWTIEQDGIEKFAQPETQIQSLTDKKVMENFRKTIEKRSDGYYVRLPWKETPTELPDNRAIALRRLMGVWTSLQRDKELLDKYNNTFQEQLKLGIIEEVTNEYMPVEGKVHYLPHQAVLTPHKNTTKLRIVFDASAHFKNSQSLNDALHRGPIILPKLFGLLLRFRIGGIALISDVEKAFLQVRLHQIDRDATRCLWLNDFRSPPETKNIKVFRFTRVTFGLLSSPFLLAATTHYHLDQYSEEADLITEVKQNLYVDNLILTTDAVEEAIHVYHRTKTIFNESNMNLREFASNDERVLERMSQTDISSEMNPKVLGIRWYTKRDQLGVECKVAEPTTVTKRSVTRAVASVYDPMGWMLPLLHKAKIFIQSLWKEDLNWDTPLPKDHKEKWELLIKNMNGFQKEIPRFLVEKLSRVQLVTFADASSEAMATCTYLCSEKSVELLMAKGKLAPLKTKMTIPKMELNALTLAVRLSNAVTGQLRQAVSINNVLILTDSEIALNWIRKKSTGNQGQFVKNRVFEIHSIIDELKGNGYSVSFGHIPSNMNPADCATRGLDNVVLKDHFWWKGPKFLSQSIQAWGTAYKAIDLDDRNSRNENTNDITIEHDEVNILAQAEENYEDLFDNIRFSKFSSVIRVVAYVMRFIANITDCTNKKRKDPIILSSILRDFNPRKFVIPGRDEMKRANKLLVKQHQLSHLSNTIQNSLHRLNLFKDDDGIVRCRGRLGKSNLSESAKYPMLILQKSKLSKRIIMECHNDLHTSTNHTMCRVREMYWIPQLRAEVTKIIRKCVNCQKMNNLPYKYPEQSDLPSRRVKKSRPFAHVGLDYFGPLSVKEEDQVNKCYGCIITCLVTRLVHLDIVTDASTTTFIQMLRRFFSRRGVPSSITCDNSPTFSLGGTILSEFFQQVKQNQTIQKEMSNRHIDWIYITPFAPWQGGVYERLIQSIKKALYKTIGKTITPREELTTLIIEIEGMLNTRPLLHVESESVSEGILRPIDFLQNEFEVPPSLNIDEDYIKNPDYISSSDRVGFQTKLQALQALQNSCQRAERFWQIWQSQYLTSLREKHQREVGKKRGSYLQPQEGEIVLICDANQPRYQWKMGRISALVKNAEGIIREAVILLPSKRKIRRPVNLLIPLEMEENKGTSRKKKTPKLQESSESISSEEDKKEQNNDEKQQTSHYNLRSHRKANFKQSRTTSLQINAMTIVLVTVVNVLSTSCSELTSIRSTNQGKQAIEGMSGKMIDGNTTFLSRIIRRYGSSEQEIREELNEILEAFEGQCRAGIQVPKNSRHFERKDYPIGTPVHLNILPFMESMLGKG</sequence>
<dbReference type="PANTHER" id="PTHR47331">
    <property type="entry name" value="PHD-TYPE DOMAIN-CONTAINING PROTEIN"/>
    <property type="match status" value="1"/>
</dbReference>
<dbReference type="Pfam" id="PF03564">
    <property type="entry name" value="DUF1759"/>
    <property type="match status" value="1"/>
</dbReference>
<evidence type="ECO:0000313" key="4">
    <source>
        <dbReference type="EMBL" id="VDL84095.1"/>
    </source>
</evidence>
<dbReference type="InterPro" id="IPR012337">
    <property type="entry name" value="RNaseH-like_sf"/>
</dbReference>
<feature type="domain" description="Integrase catalytic" evidence="3">
    <location>
        <begin position="1336"/>
        <end position="1523"/>
    </location>
</feature>
<dbReference type="Gene3D" id="3.30.420.10">
    <property type="entry name" value="Ribonuclease H-like superfamily/Ribonuclease H"/>
    <property type="match status" value="2"/>
</dbReference>
<reference evidence="6" key="1">
    <citation type="submission" date="2017-02" db="UniProtKB">
        <authorList>
            <consortium name="WormBaseParasite"/>
        </authorList>
    </citation>
    <scope>IDENTIFICATION</scope>
</reference>
<dbReference type="InterPro" id="IPR001584">
    <property type="entry name" value="Integrase_cat-core"/>
</dbReference>
<reference evidence="4 5" key="2">
    <citation type="submission" date="2018-11" db="EMBL/GenBank/DDBJ databases">
        <authorList>
            <consortium name="Pathogen Informatics"/>
        </authorList>
    </citation>
    <scope>NUCLEOTIDE SEQUENCE [LARGE SCALE GENOMIC DNA]</scope>
</reference>
<dbReference type="InterPro" id="IPR036397">
    <property type="entry name" value="RNaseH_sf"/>
</dbReference>
<accession>A0A0N4YSY5</accession>
<evidence type="ECO:0000313" key="5">
    <source>
        <dbReference type="Proteomes" id="UP000271162"/>
    </source>
</evidence>
<dbReference type="Gene3D" id="3.10.10.10">
    <property type="entry name" value="HIV Type 1 Reverse Transcriptase, subunit A, domain 1"/>
    <property type="match status" value="1"/>
</dbReference>
<dbReference type="InterPro" id="IPR043502">
    <property type="entry name" value="DNA/RNA_pol_sf"/>
</dbReference>
<dbReference type="GO" id="GO:0015074">
    <property type="term" value="P:DNA integration"/>
    <property type="evidence" value="ECO:0007669"/>
    <property type="project" value="InterPro"/>
</dbReference>
<dbReference type="SUPFAM" id="SSF56672">
    <property type="entry name" value="DNA/RNA polymerases"/>
    <property type="match status" value="1"/>
</dbReference>
<dbReference type="CDD" id="cd01644">
    <property type="entry name" value="RT_pepA17"/>
    <property type="match status" value="1"/>
</dbReference>
<dbReference type="EMBL" id="UYSL01025062">
    <property type="protein sequence ID" value="VDL84095.1"/>
    <property type="molecule type" value="Genomic_DNA"/>
</dbReference>
<evidence type="ECO:0000259" key="3">
    <source>
        <dbReference type="PROSITE" id="PS50994"/>
    </source>
</evidence>
<dbReference type="InterPro" id="IPR043128">
    <property type="entry name" value="Rev_trsase/Diguanyl_cyclase"/>
</dbReference>
<proteinExistence type="predicted"/>
<feature type="region of interest" description="Disordered" evidence="2">
    <location>
        <begin position="1662"/>
        <end position="1710"/>
    </location>
</feature>
<keyword evidence="1" id="KW-0175">Coiled coil</keyword>
<dbReference type="InterPro" id="IPR000477">
    <property type="entry name" value="RT_dom"/>
</dbReference>
<dbReference type="STRING" id="27835.A0A0N4YSY5"/>
<name>A0A0N4YSY5_NIPBR</name>
<feature type="region of interest" description="Disordered" evidence="2">
    <location>
        <begin position="313"/>
        <end position="343"/>
    </location>
</feature>
<dbReference type="InterPro" id="IPR005312">
    <property type="entry name" value="DUF1759"/>
</dbReference>
<dbReference type="Pfam" id="PF00078">
    <property type="entry name" value="RVT_1"/>
    <property type="match status" value="1"/>
</dbReference>
<evidence type="ECO:0000313" key="6">
    <source>
        <dbReference type="WBParaSite" id="NBR_0002035701-mRNA-1"/>
    </source>
</evidence>
<evidence type="ECO:0000256" key="2">
    <source>
        <dbReference type="SAM" id="MobiDB-lite"/>
    </source>
</evidence>
<dbReference type="Proteomes" id="UP000271162">
    <property type="component" value="Unassembled WGS sequence"/>
</dbReference>
<evidence type="ECO:0000256" key="1">
    <source>
        <dbReference type="SAM" id="Coils"/>
    </source>
</evidence>
<dbReference type="GO" id="GO:0003676">
    <property type="term" value="F:nucleic acid binding"/>
    <property type="evidence" value="ECO:0007669"/>
    <property type="project" value="InterPro"/>
</dbReference>
<dbReference type="Gene3D" id="1.10.340.70">
    <property type="match status" value="1"/>
</dbReference>
<keyword evidence="5" id="KW-1185">Reference proteome</keyword>
<dbReference type="Pfam" id="PF17921">
    <property type="entry name" value="Integrase_H2C2"/>
    <property type="match status" value="1"/>
</dbReference>
<dbReference type="InterPro" id="IPR008042">
    <property type="entry name" value="Retrotrans_Pao"/>
</dbReference>
<dbReference type="WBParaSite" id="NBR_0002035701-mRNA-1">
    <property type="protein sequence ID" value="NBR_0002035701-mRNA-1"/>
    <property type="gene ID" value="NBR_0002035701"/>
</dbReference>
<dbReference type="InterPro" id="IPR040676">
    <property type="entry name" value="DUF5641"/>
</dbReference>
<dbReference type="SUPFAM" id="SSF53098">
    <property type="entry name" value="Ribonuclease H-like"/>
    <property type="match status" value="1"/>
</dbReference>
<feature type="coiled-coil region" evidence="1">
    <location>
        <begin position="40"/>
        <end position="71"/>
    </location>
</feature>
<dbReference type="GO" id="GO:0042575">
    <property type="term" value="C:DNA polymerase complex"/>
    <property type="evidence" value="ECO:0007669"/>
    <property type="project" value="UniProtKB-ARBA"/>
</dbReference>
<organism evidence="6">
    <name type="scientific">Nippostrongylus brasiliensis</name>
    <name type="common">Rat hookworm</name>
    <dbReference type="NCBI Taxonomy" id="27835"/>
    <lineage>
        <taxon>Eukaryota</taxon>
        <taxon>Metazoa</taxon>
        <taxon>Ecdysozoa</taxon>
        <taxon>Nematoda</taxon>
        <taxon>Chromadorea</taxon>
        <taxon>Rhabditida</taxon>
        <taxon>Rhabditina</taxon>
        <taxon>Rhabditomorpha</taxon>
        <taxon>Strongyloidea</taxon>
        <taxon>Heligmosomidae</taxon>
        <taxon>Nippostrongylus</taxon>
    </lineage>
</organism>
<dbReference type="PANTHER" id="PTHR47331:SF1">
    <property type="entry name" value="GAG-LIKE PROTEIN"/>
    <property type="match status" value="1"/>
</dbReference>
<gene>
    <name evidence="4" type="ORF">NBR_LOCUS20358</name>
</gene>
<dbReference type="Gene3D" id="3.30.70.270">
    <property type="match status" value="1"/>
</dbReference>